<feature type="compositionally biased region" description="Polar residues" evidence="1">
    <location>
        <begin position="345"/>
        <end position="360"/>
    </location>
</feature>
<proteinExistence type="predicted"/>
<feature type="region of interest" description="Disordered" evidence="1">
    <location>
        <begin position="335"/>
        <end position="393"/>
    </location>
</feature>
<gene>
    <name evidence="2" type="ORF">Purlil1_14025</name>
</gene>
<sequence length="604" mass="67354">MALYAVKILESVSSASIAKSTGSSSSLKGVDIRGPDKTSQTLTVMENQIRLLAVEVFSNRSLEVLIQAFRVIQSRYPKYWGIENVPENAAATIPRSLGDPLAPVSEAWVDFIQNHDLSSADLSSEQSATGTEISDETVARYLALLRAKFGETIEPVRRLTSEPVPLSGGQLDHPTFTPFLEESGCWSFAAAYIDCIHWFDVVGNDSGAPQLIDTLSRPVRMAPRLLQASESGLAMLLQMRCLLRGCPSPDQETFDATKSNFRIRLLVEIFCDELDPTDDDLWIARDRRAALSTSQFEESMHNINLAAAAAVENRIAGDMSDELMRNYNSPFVNAGGGGLDHLQTPPLSQEDNIQDSVSSTDHAETDSNASTPSQFSPSTQSQPPELQERSYAASTDRRDILGILNEATRFSRANTVSSASSLALLWSLVSKSKITSALHYRYCCILYYQKITTLEDDKAVRAAIRVHLGTQHKISKKQMENMRERQKEGQFWNEICNLRQDWGLRRFVLLCAVPARVKLRVNDAERQQMLRCISEQLAHQGSQLHTDLESAASLCEKLLQNSLPEERLMIENYASKYFPDGMQIGDYQAFVSLDPHARRPLLQR</sequence>
<feature type="compositionally biased region" description="Low complexity" evidence="1">
    <location>
        <begin position="370"/>
        <end position="384"/>
    </location>
</feature>
<organism evidence="2 3">
    <name type="scientific">Purpureocillium lilacinum</name>
    <name type="common">Paecilomyces lilacinus</name>
    <dbReference type="NCBI Taxonomy" id="33203"/>
    <lineage>
        <taxon>Eukaryota</taxon>
        <taxon>Fungi</taxon>
        <taxon>Dikarya</taxon>
        <taxon>Ascomycota</taxon>
        <taxon>Pezizomycotina</taxon>
        <taxon>Sordariomycetes</taxon>
        <taxon>Hypocreomycetidae</taxon>
        <taxon>Hypocreales</taxon>
        <taxon>Ophiocordycipitaceae</taxon>
        <taxon>Purpureocillium</taxon>
    </lineage>
</organism>
<evidence type="ECO:0000313" key="3">
    <source>
        <dbReference type="Proteomes" id="UP001287286"/>
    </source>
</evidence>
<dbReference type="Proteomes" id="UP001287286">
    <property type="component" value="Unassembled WGS sequence"/>
</dbReference>
<accession>A0ABR0BCK1</accession>
<evidence type="ECO:0000313" key="2">
    <source>
        <dbReference type="EMBL" id="KAK4065810.1"/>
    </source>
</evidence>
<evidence type="ECO:0000256" key="1">
    <source>
        <dbReference type="SAM" id="MobiDB-lite"/>
    </source>
</evidence>
<reference evidence="2 3" key="1">
    <citation type="journal article" date="2024" name="Microbiol. Resour. Announc.">
        <title>Genome annotations for the ascomycete fungi Trichoderma harzianum, Trichoderma aggressivum, and Purpureocillium lilacinum.</title>
        <authorList>
            <person name="Beijen E.P.W."/>
            <person name="Ohm R.A."/>
        </authorList>
    </citation>
    <scope>NUCLEOTIDE SEQUENCE [LARGE SCALE GENOMIC DNA]</scope>
    <source>
        <strain evidence="2 3">CBS 150709</strain>
    </source>
</reference>
<keyword evidence="3" id="KW-1185">Reference proteome</keyword>
<comment type="caution">
    <text evidence="2">The sequence shown here is derived from an EMBL/GenBank/DDBJ whole genome shotgun (WGS) entry which is preliminary data.</text>
</comment>
<dbReference type="EMBL" id="JAWRVI010000415">
    <property type="protein sequence ID" value="KAK4065810.1"/>
    <property type="molecule type" value="Genomic_DNA"/>
</dbReference>
<protein>
    <submittedName>
        <fullName evidence="2">Uncharacterized protein</fullName>
    </submittedName>
</protein>
<name>A0ABR0BCK1_PURLI</name>